<comment type="caution">
    <text evidence="6">The sequence shown here is derived from an EMBL/GenBank/DDBJ whole genome shotgun (WGS) entry which is preliminary data.</text>
</comment>
<dbReference type="InterPro" id="IPR014030">
    <property type="entry name" value="Ketoacyl_synth_N"/>
</dbReference>
<evidence type="ECO:0000313" key="7">
    <source>
        <dbReference type="Proteomes" id="UP000584374"/>
    </source>
</evidence>
<dbReference type="EC" id="2.3.1.165" evidence="6"/>
<dbReference type="InterPro" id="IPR014031">
    <property type="entry name" value="Ketoacyl_synth_C"/>
</dbReference>
<dbReference type="SUPFAM" id="SSF55048">
    <property type="entry name" value="Probable ACP-binding domain of malonyl-CoA ACP transacylase"/>
    <property type="match status" value="1"/>
</dbReference>
<dbReference type="GO" id="GO:0005737">
    <property type="term" value="C:cytoplasm"/>
    <property type="evidence" value="ECO:0007669"/>
    <property type="project" value="TreeGrafter"/>
</dbReference>
<dbReference type="PANTHER" id="PTHR43775">
    <property type="entry name" value="FATTY ACID SYNTHASE"/>
    <property type="match status" value="1"/>
</dbReference>
<dbReference type="PANTHER" id="PTHR43775:SF37">
    <property type="entry name" value="SI:DKEY-61P9.11"/>
    <property type="match status" value="1"/>
</dbReference>
<keyword evidence="3 6" id="KW-0808">Transferase</keyword>
<evidence type="ECO:0000256" key="2">
    <source>
        <dbReference type="ARBA" id="ARBA00022553"/>
    </source>
</evidence>
<evidence type="ECO:0000313" key="6">
    <source>
        <dbReference type="EMBL" id="MBB5158977.1"/>
    </source>
</evidence>
<dbReference type="SUPFAM" id="SSF52151">
    <property type="entry name" value="FabD/lysophospholipase-like"/>
    <property type="match status" value="1"/>
</dbReference>
<dbReference type="EMBL" id="JACHIW010000002">
    <property type="protein sequence ID" value="MBB5158977.1"/>
    <property type="molecule type" value="Genomic_DNA"/>
</dbReference>
<dbReference type="CDD" id="cd08955">
    <property type="entry name" value="KR_2_FAS_SDR_x"/>
    <property type="match status" value="1"/>
</dbReference>
<dbReference type="InterPro" id="IPR009081">
    <property type="entry name" value="PP-bd_ACP"/>
</dbReference>
<dbReference type="Gene3D" id="1.10.1200.10">
    <property type="entry name" value="ACP-like"/>
    <property type="match status" value="1"/>
</dbReference>
<dbReference type="SUPFAM" id="SSF47336">
    <property type="entry name" value="ACP-like"/>
    <property type="match status" value="1"/>
</dbReference>
<dbReference type="GO" id="GO:0004315">
    <property type="term" value="F:3-oxoacyl-[acyl-carrier-protein] synthase activity"/>
    <property type="evidence" value="ECO:0007669"/>
    <property type="project" value="InterPro"/>
</dbReference>
<dbReference type="Gene3D" id="3.40.47.10">
    <property type="match status" value="1"/>
</dbReference>
<dbReference type="SMART" id="SM00822">
    <property type="entry name" value="PKS_KR"/>
    <property type="match status" value="1"/>
</dbReference>
<evidence type="ECO:0000256" key="1">
    <source>
        <dbReference type="ARBA" id="ARBA00022450"/>
    </source>
</evidence>
<dbReference type="InterPro" id="IPR049552">
    <property type="entry name" value="PKS_DH_N"/>
</dbReference>
<keyword evidence="6" id="KW-0012">Acyltransferase</keyword>
<dbReference type="InterPro" id="IPR016035">
    <property type="entry name" value="Acyl_Trfase/lysoPLipase"/>
</dbReference>
<dbReference type="InterPro" id="IPR050091">
    <property type="entry name" value="PKS_NRPS_Biosynth_Enz"/>
</dbReference>
<dbReference type="Gene3D" id="3.40.50.720">
    <property type="entry name" value="NAD(P)-binding Rossmann-like Domain"/>
    <property type="match status" value="1"/>
</dbReference>
<organism evidence="6 7">
    <name type="scientific">Saccharopolyspora phatthalungensis</name>
    <dbReference type="NCBI Taxonomy" id="664693"/>
    <lineage>
        <taxon>Bacteria</taxon>
        <taxon>Bacillati</taxon>
        <taxon>Actinomycetota</taxon>
        <taxon>Actinomycetes</taxon>
        <taxon>Pseudonocardiales</taxon>
        <taxon>Pseudonocardiaceae</taxon>
        <taxon>Saccharopolyspora</taxon>
    </lineage>
</organism>
<dbReference type="InterPro" id="IPR020841">
    <property type="entry name" value="PKS_Beta-ketoAc_synthase_dom"/>
</dbReference>
<dbReference type="SMART" id="SM00823">
    <property type="entry name" value="PKS_PP"/>
    <property type="match status" value="1"/>
</dbReference>
<protein>
    <submittedName>
        <fullName evidence="6">6-methylsalicylic acid synthase</fullName>
        <ecNumber evidence="6">2.3.1.165</ecNumber>
    </submittedName>
</protein>
<dbReference type="InterPro" id="IPR013968">
    <property type="entry name" value="PKS_KR"/>
</dbReference>
<dbReference type="InterPro" id="IPR036736">
    <property type="entry name" value="ACP-like_sf"/>
</dbReference>
<dbReference type="GO" id="GO:0071770">
    <property type="term" value="P:DIM/DIP cell wall layer assembly"/>
    <property type="evidence" value="ECO:0007669"/>
    <property type="project" value="TreeGrafter"/>
</dbReference>
<proteinExistence type="predicted"/>
<gene>
    <name evidence="6" type="ORF">BJ970_006576</name>
</gene>
<dbReference type="Gene3D" id="3.10.129.110">
    <property type="entry name" value="Polyketide synthase dehydratase"/>
    <property type="match status" value="1"/>
</dbReference>
<dbReference type="Gene3D" id="3.40.366.10">
    <property type="entry name" value="Malonyl-Coenzyme A Acyl Carrier Protein, domain 2"/>
    <property type="match status" value="1"/>
</dbReference>
<dbReference type="InterPro" id="IPR020807">
    <property type="entry name" value="PKS_DH"/>
</dbReference>
<dbReference type="Pfam" id="PF21089">
    <property type="entry name" value="PKS_DH_N"/>
    <property type="match status" value="1"/>
</dbReference>
<dbReference type="GO" id="GO:0005886">
    <property type="term" value="C:plasma membrane"/>
    <property type="evidence" value="ECO:0007669"/>
    <property type="project" value="TreeGrafter"/>
</dbReference>
<dbReference type="InterPro" id="IPR018201">
    <property type="entry name" value="Ketoacyl_synth_AS"/>
</dbReference>
<dbReference type="GO" id="GO:0004312">
    <property type="term" value="F:fatty acid synthase activity"/>
    <property type="evidence" value="ECO:0007669"/>
    <property type="project" value="TreeGrafter"/>
</dbReference>
<dbReference type="Pfam" id="PF02801">
    <property type="entry name" value="Ketoacyl-synt_C"/>
    <property type="match status" value="1"/>
</dbReference>
<dbReference type="PROSITE" id="PS50075">
    <property type="entry name" value="CARRIER"/>
    <property type="match status" value="1"/>
</dbReference>
<feature type="domain" description="Ketosynthase family 3 (KS3)" evidence="5">
    <location>
        <begin position="1"/>
        <end position="409"/>
    </location>
</feature>
<accession>A0A840QFW0</accession>
<dbReference type="PROSITE" id="PS00606">
    <property type="entry name" value="KS3_1"/>
    <property type="match status" value="1"/>
</dbReference>
<dbReference type="Pfam" id="PF00698">
    <property type="entry name" value="Acyl_transf_1"/>
    <property type="match status" value="1"/>
</dbReference>
<dbReference type="Gene3D" id="3.30.70.3290">
    <property type="match status" value="1"/>
</dbReference>
<reference evidence="6 7" key="1">
    <citation type="submission" date="2020-08" db="EMBL/GenBank/DDBJ databases">
        <title>Sequencing the genomes of 1000 actinobacteria strains.</title>
        <authorList>
            <person name="Klenk H.-P."/>
        </authorList>
    </citation>
    <scope>NUCLEOTIDE SEQUENCE [LARGE SCALE GENOMIC DNA]</scope>
    <source>
        <strain evidence="6 7">DSM 45584</strain>
    </source>
</reference>
<dbReference type="SUPFAM" id="SSF51735">
    <property type="entry name" value="NAD(P)-binding Rossmann-fold domains"/>
    <property type="match status" value="2"/>
</dbReference>
<evidence type="ECO:0000256" key="3">
    <source>
        <dbReference type="ARBA" id="ARBA00022679"/>
    </source>
</evidence>
<evidence type="ECO:0000259" key="5">
    <source>
        <dbReference type="PROSITE" id="PS52004"/>
    </source>
</evidence>
<dbReference type="SMART" id="SM00826">
    <property type="entry name" value="PKS_DH"/>
    <property type="match status" value="1"/>
</dbReference>
<dbReference type="Pfam" id="PF00109">
    <property type="entry name" value="ketoacyl-synt"/>
    <property type="match status" value="1"/>
</dbReference>
<name>A0A840QFW0_9PSEU</name>
<dbReference type="InterPro" id="IPR014043">
    <property type="entry name" value="Acyl_transferase_dom"/>
</dbReference>
<dbReference type="Pfam" id="PF16197">
    <property type="entry name" value="KAsynt_C_assoc"/>
    <property type="match status" value="1"/>
</dbReference>
<dbReference type="InterPro" id="IPR020806">
    <property type="entry name" value="PKS_PP-bd"/>
</dbReference>
<dbReference type="GO" id="GO:0050641">
    <property type="term" value="F:6-methylsalicylic acid synthase activity"/>
    <property type="evidence" value="ECO:0007669"/>
    <property type="project" value="UniProtKB-EC"/>
</dbReference>
<dbReference type="SMART" id="SM00827">
    <property type="entry name" value="PKS_AT"/>
    <property type="match status" value="1"/>
</dbReference>
<dbReference type="SUPFAM" id="SSF53901">
    <property type="entry name" value="Thiolase-like"/>
    <property type="match status" value="1"/>
</dbReference>
<dbReference type="InterPro" id="IPR032821">
    <property type="entry name" value="PKS_assoc"/>
</dbReference>
<dbReference type="CDD" id="cd00833">
    <property type="entry name" value="PKS"/>
    <property type="match status" value="1"/>
</dbReference>
<feature type="domain" description="Carrier" evidence="4">
    <location>
        <begin position="1539"/>
        <end position="1613"/>
    </location>
</feature>
<dbReference type="GO" id="GO:0006633">
    <property type="term" value="P:fatty acid biosynthetic process"/>
    <property type="evidence" value="ECO:0007669"/>
    <property type="project" value="InterPro"/>
</dbReference>
<keyword evidence="7" id="KW-1185">Reference proteome</keyword>
<dbReference type="GO" id="GO:0031177">
    <property type="term" value="F:phosphopantetheine binding"/>
    <property type="evidence" value="ECO:0007669"/>
    <property type="project" value="InterPro"/>
</dbReference>
<dbReference type="SMART" id="SM00825">
    <property type="entry name" value="PKS_KS"/>
    <property type="match status" value="1"/>
</dbReference>
<dbReference type="Proteomes" id="UP000584374">
    <property type="component" value="Unassembled WGS sequence"/>
</dbReference>
<dbReference type="PROSITE" id="PS52004">
    <property type="entry name" value="KS3_2"/>
    <property type="match status" value="1"/>
</dbReference>
<dbReference type="InterPro" id="IPR001227">
    <property type="entry name" value="Ac_transferase_dom_sf"/>
</dbReference>
<dbReference type="InterPro" id="IPR016036">
    <property type="entry name" value="Malonyl_transacylase_ACP-bd"/>
</dbReference>
<keyword evidence="1" id="KW-0596">Phosphopantetheine</keyword>
<dbReference type="InterPro" id="IPR016039">
    <property type="entry name" value="Thiolase-like"/>
</dbReference>
<dbReference type="InterPro" id="IPR057326">
    <property type="entry name" value="KR_dom"/>
</dbReference>
<keyword evidence="2" id="KW-0597">Phosphoprotein</keyword>
<dbReference type="InterPro" id="IPR042104">
    <property type="entry name" value="PKS_dehydratase_sf"/>
</dbReference>
<dbReference type="Pfam" id="PF00550">
    <property type="entry name" value="PP-binding"/>
    <property type="match status" value="1"/>
</dbReference>
<dbReference type="InterPro" id="IPR036291">
    <property type="entry name" value="NAD(P)-bd_dom_sf"/>
</dbReference>
<evidence type="ECO:0000259" key="4">
    <source>
        <dbReference type="PROSITE" id="PS50075"/>
    </source>
</evidence>
<dbReference type="Pfam" id="PF08659">
    <property type="entry name" value="KR"/>
    <property type="match status" value="1"/>
</dbReference>
<sequence length="1613" mass="168400">MGCRFAGGVTDPQRLFSFLMSGSRAVGTVPDQRWDAARRRSRENAAALSRVTARGAFLDDIAGFDNAFFGISGTEAEQLDPQQRIALEVAWEALEHAGIDPRSLAGTDAGVYLGVGSDDYGRRLLEDLPGVRAWTGIGASQCGVSNRISYTLDLRGPSLSVDTACSSSLVALHQAGRAIASGEVPLALAGGVMIMSGPGLTAVLDEAGAISADGTSKTFDSAADGYGRGEGCGVVVLKRLDDALADGDHVWAVLRGGAVRQDGRTEGIMAPSRTAQEHLLRAAYADAGVDPREVGYVEAHGTGTRAGDPVEIGALSTVLGQGGCLVGAVKPNIGHTEAAAGIAGVIKAAMVLHSGVIPATVLDNGLRPDIDWADSGLEVVTTTRPLESRYAGVASYGYGGTIAHVVLERPPVVPSTADAGRAEARLYPVSGASADAVRAQAARLADAVGDLSLADIGHTLAHRRAHLPVRAVVAAADRESLIAGLRAVEPAEPVAAAPGVVWVFSGHGAQWPGMGRELLAEEPVFAATIDRLAPVFRAELGVEPRAVLESGDLGGVDRIQAMLFAIQVGLAAVWRQRGITPAAVIGHSVGEIAAAVVAGELTEEQGATLVCRRSRLLVEVAGRGAMAMVDLSFDRAEKFLAGRGDVVAAIAAAPASTVLAGSPEAVDEVASALRAEGRVVRRVDSDVAFHSPQMAPLAVRLAEAVKDLVPARGDVPRYVTAVADPRAAPMADAAYWAANLRDPVRFRDAVDAAIDDGHRLFLEVSAHPVVSHSITEILHDRGAAGMAVASLRRHRGERDCLLDALGKLYRQGVDPDWTVLQASGRFTHLPGVVWQHTRHWVAGPADEFPPDTLLGAPVDLPGTTTRVWPTTLEMRTRPYPGRHPVLGTEIVPAAVLITTLLTAGECAALRDVRLRTPVTVPEETAREVRVVRDGAALRIASRADGDWVVNTSALIDKRSVGTALDAEADTDLSLDHVVTRLAELGVGDMGYDWQFTELRRGLGALRGQVRADGWTALLDAALSLASVVFDGPPVLRMPAHVDACGWEGPAPQSATVTVRADPGRPHTVDVHIAGDSGTAWFTGLRYAELDGEPADSLPELNYDLRWEPFAAPDRQVPLTGVVVLGDAKLASALSVPLNADLADARHVLFAPVHTSPVDAADGLVELARTIDALSGPKPRLWCVTRGLRTAKSAADLALAPLHGVSRVGASEHPDFWGGAIDLPEDLAAVDVEAVGRALSVRSEPVLAIADGELFAPRLTPAATGSPQPLCRPDATYLVTGGLGALGLRVAAHLAQRGARRLVLLGRTGLPPRRQWDADPRGRAVRELEQAGVTVFPVAADITSTEDTRAALAALPIPPVAGVVHAAGTVHSGLMGAVGRAELTEVMRPKVAGALVLHELFPTDSLDFLVLFSSAGPLLGLPGQAAYAAANTFLDALATHRGPGTTSVAWTSWRGLGMSTSASATDVELDARGTADITTEQALRAFDRVLGRPGGGVTAVLRVRRDHNGSRPSVLSGLTTDEPSHDMAAWDGLTGAELEQHLLDVVVQAVATVLGVPPDSVGTHRALSEAGVDSLLASALRVRLERDAGVPLPATLLWNHPTPARIAAYLAQSV</sequence>